<evidence type="ECO:0000313" key="2">
    <source>
        <dbReference type="EMBL" id="RRT48106.1"/>
    </source>
</evidence>
<sequence length="116" mass="13797">MGGLYRANFRSLLPSTGYQFRPPQPTTGRFQPGCGEGGRSKRKREKKRENLIRCHPLTARRRLDYRRRLQSKNLRMAPRMRTSRGDDFSVTVFSSFEATRKRGKRRRLLTRARRRK</sequence>
<protein>
    <submittedName>
        <fullName evidence="2">Uncharacterized protein</fullName>
    </submittedName>
</protein>
<name>A0A426Y8T1_ENSVE</name>
<evidence type="ECO:0000256" key="1">
    <source>
        <dbReference type="SAM" id="MobiDB-lite"/>
    </source>
</evidence>
<reference evidence="2 3" key="1">
    <citation type="journal article" date="2014" name="Agronomy (Basel)">
        <title>A Draft Genome Sequence for Ensete ventricosum, the Drought-Tolerant Tree Against Hunger.</title>
        <authorList>
            <person name="Harrison J."/>
            <person name="Moore K.A."/>
            <person name="Paszkiewicz K."/>
            <person name="Jones T."/>
            <person name="Grant M."/>
            <person name="Ambacheew D."/>
            <person name="Muzemil S."/>
            <person name="Studholme D.J."/>
        </authorList>
    </citation>
    <scope>NUCLEOTIDE SEQUENCE [LARGE SCALE GENOMIC DNA]</scope>
</reference>
<gene>
    <name evidence="2" type="ORF">B296_00022350</name>
</gene>
<evidence type="ECO:0000313" key="3">
    <source>
        <dbReference type="Proteomes" id="UP000287651"/>
    </source>
</evidence>
<feature type="region of interest" description="Disordered" evidence="1">
    <location>
        <begin position="14"/>
        <end position="49"/>
    </location>
</feature>
<dbReference type="EMBL" id="AMZH03014156">
    <property type="protein sequence ID" value="RRT48106.1"/>
    <property type="molecule type" value="Genomic_DNA"/>
</dbReference>
<accession>A0A426Y8T1</accession>
<dbReference type="Proteomes" id="UP000287651">
    <property type="component" value="Unassembled WGS sequence"/>
</dbReference>
<comment type="caution">
    <text evidence="2">The sequence shown here is derived from an EMBL/GenBank/DDBJ whole genome shotgun (WGS) entry which is preliminary data.</text>
</comment>
<dbReference type="AlphaFoldDB" id="A0A426Y8T1"/>
<organism evidence="2 3">
    <name type="scientific">Ensete ventricosum</name>
    <name type="common">Abyssinian banana</name>
    <name type="synonym">Musa ensete</name>
    <dbReference type="NCBI Taxonomy" id="4639"/>
    <lineage>
        <taxon>Eukaryota</taxon>
        <taxon>Viridiplantae</taxon>
        <taxon>Streptophyta</taxon>
        <taxon>Embryophyta</taxon>
        <taxon>Tracheophyta</taxon>
        <taxon>Spermatophyta</taxon>
        <taxon>Magnoliopsida</taxon>
        <taxon>Liliopsida</taxon>
        <taxon>Zingiberales</taxon>
        <taxon>Musaceae</taxon>
        <taxon>Ensete</taxon>
    </lineage>
</organism>
<proteinExistence type="predicted"/>